<dbReference type="PANTHER" id="PTHR11552:SF147">
    <property type="entry name" value="CHOLINE DEHYDROGENASE, MITOCHONDRIAL"/>
    <property type="match status" value="1"/>
</dbReference>
<evidence type="ECO:0000256" key="5">
    <source>
        <dbReference type="ARBA" id="ARBA00023002"/>
    </source>
</evidence>
<evidence type="ECO:0000256" key="9">
    <source>
        <dbReference type="RuleBase" id="RU003969"/>
    </source>
</evidence>
<keyword evidence="12" id="KW-1185">Reference proteome</keyword>
<evidence type="ECO:0000256" key="6">
    <source>
        <dbReference type="NCBIfam" id="TIGR01810"/>
    </source>
</evidence>
<organism evidence="11 12">
    <name type="scientific">Flexivirga endophytica</name>
    <dbReference type="NCBI Taxonomy" id="1849103"/>
    <lineage>
        <taxon>Bacteria</taxon>
        <taxon>Bacillati</taxon>
        <taxon>Actinomycetota</taxon>
        <taxon>Actinomycetes</taxon>
        <taxon>Micrococcales</taxon>
        <taxon>Dermacoccaceae</taxon>
        <taxon>Flexivirga</taxon>
    </lineage>
</organism>
<dbReference type="SUPFAM" id="SSF51905">
    <property type="entry name" value="FAD/NAD(P)-binding domain"/>
    <property type="match status" value="1"/>
</dbReference>
<comment type="caution">
    <text evidence="11">The sequence shown here is derived from an EMBL/GenBank/DDBJ whole genome shotgun (WGS) entry which is preliminary data.</text>
</comment>
<evidence type="ECO:0000256" key="1">
    <source>
        <dbReference type="ARBA" id="ARBA00001974"/>
    </source>
</evidence>
<dbReference type="PIRSF" id="PIRSF000137">
    <property type="entry name" value="Alcohol_oxidase"/>
    <property type="match status" value="1"/>
</dbReference>
<keyword evidence="4 7" id="KW-0274">FAD</keyword>
<dbReference type="EC" id="1.1.99.1" evidence="6 9"/>
<comment type="similarity">
    <text evidence="2 8">Belongs to the GMC oxidoreductase family.</text>
</comment>
<evidence type="ECO:0000256" key="7">
    <source>
        <dbReference type="PIRSR" id="PIRSR000137-2"/>
    </source>
</evidence>
<dbReference type="Pfam" id="PF05199">
    <property type="entry name" value="GMC_oxred_C"/>
    <property type="match status" value="1"/>
</dbReference>
<name>A0A916TGQ4_9MICO</name>
<dbReference type="NCBIfam" id="TIGR01810">
    <property type="entry name" value="betA"/>
    <property type="match status" value="1"/>
</dbReference>
<dbReference type="NCBIfam" id="NF002550">
    <property type="entry name" value="PRK02106.1"/>
    <property type="match status" value="1"/>
</dbReference>
<dbReference type="AlphaFoldDB" id="A0A916TGQ4"/>
<dbReference type="Gene3D" id="3.30.560.10">
    <property type="entry name" value="Glucose Oxidase, domain 3"/>
    <property type="match status" value="1"/>
</dbReference>
<dbReference type="GO" id="GO:0008812">
    <property type="term" value="F:choline dehydrogenase activity"/>
    <property type="evidence" value="ECO:0007669"/>
    <property type="project" value="UniProtKB-UniRule"/>
</dbReference>
<dbReference type="Proteomes" id="UP000636793">
    <property type="component" value="Unassembled WGS sequence"/>
</dbReference>
<proteinExistence type="inferred from homology"/>
<evidence type="ECO:0000259" key="10">
    <source>
        <dbReference type="PROSITE" id="PS00623"/>
    </source>
</evidence>
<dbReference type="GO" id="GO:0050660">
    <property type="term" value="F:flavin adenine dinucleotide binding"/>
    <property type="evidence" value="ECO:0007669"/>
    <property type="project" value="InterPro"/>
</dbReference>
<comment type="cofactor">
    <cofactor evidence="1 7">
        <name>FAD</name>
        <dbReference type="ChEBI" id="CHEBI:57692"/>
    </cofactor>
</comment>
<protein>
    <recommendedName>
        <fullName evidence="6 9">Choline dehydrogenase</fullName>
        <ecNumber evidence="6 9">1.1.99.1</ecNumber>
    </recommendedName>
</protein>
<keyword evidence="5" id="KW-0560">Oxidoreductase</keyword>
<dbReference type="PROSITE" id="PS00623">
    <property type="entry name" value="GMC_OXRED_1"/>
    <property type="match status" value="1"/>
</dbReference>
<dbReference type="InterPro" id="IPR011533">
    <property type="entry name" value="BetA"/>
</dbReference>
<dbReference type="Gene3D" id="3.50.50.60">
    <property type="entry name" value="FAD/NAD(P)-binding domain"/>
    <property type="match status" value="1"/>
</dbReference>
<evidence type="ECO:0000256" key="8">
    <source>
        <dbReference type="RuleBase" id="RU003968"/>
    </source>
</evidence>
<feature type="binding site" evidence="7">
    <location>
        <position position="86"/>
    </location>
    <ligand>
        <name>FAD</name>
        <dbReference type="ChEBI" id="CHEBI:57692"/>
    </ligand>
</feature>
<gene>
    <name evidence="11" type="primary">betA</name>
    <name evidence="11" type="ORF">GCM10011492_37520</name>
</gene>
<reference evidence="11" key="2">
    <citation type="submission" date="2020-09" db="EMBL/GenBank/DDBJ databases">
        <authorList>
            <person name="Sun Q."/>
            <person name="Zhou Y."/>
        </authorList>
    </citation>
    <scope>NUCLEOTIDE SEQUENCE</scope>
    <source>
        <strain evidence="11">CGMCC 1.15085</strain>
    </source>
</reference>
<evidence type="ECO:0000313" key="12">
    <source>
        <dbReference type="Proteomes" id="UP000636793"/>
    </source>
</evidence>
<dbReference type="InterPro" id="IPR007867">
    <property type="entry name" value="GMC_OxRtase_C"/>
</dbReference>
<comment type="catalytic activity">
    <reaction evidence="9">
        <text>choline + A = betaine aldehyde + AH2</text>
        <dbReference type="Rhea" id="RHEA:17433"/>
        <dbReference type="ChEBI" id="CHEBI:13193"/>
        <dbReference type="ChEBI" id="CHEBI:15354"/>
        <dbReference type="ChEBI" id="CHEBI:15710"/>
        <dbReference type="ChEBI" id="CHEBI:17499"/>
        <dbReference type="EC" id="1.1.99.1"/>
    </reaction>
</comment>
<accession>A0A916TGQ4</accession>
<evidence type="ECO:0000256" key="2">
    <source>
        <dbReference type="ARBA" id="ARBA00010790"/>
    </source>
</evidence>
<dbReference type="PANTHER" id="PTHR11552">
    <property type="entry name" value="GLUCOSE-METHANOL-CHOLINE GMC OXIDOREDUCTASE"/>
    <property type="match status" value="1"/>
</dbReference>
<feature type="domain" description="Glucose-methanol-choline oxidoreductase N-terminal" evidence="10">
    <location>
        <begin position="84"/>
        <end position="107"/>
    </location>
</feature>
<dbReference type="Pfam" id="PF00732">
    <property type="entry name" value="GMC_oxred_N"/>
    <property type="match status" value="1"/>
</dbReference>
<dbReference type="InterPro" id="IPR036188">
    <property type="entry name" value="FAD/NAD-bd_sf"/>
</dbReference>
<evidence type="ECO:0000313" key="11">
    <source>
        <dbReference type="EMBL" id="GGB43073.1"/>
    </source>
</evidence>
<dbReference type="InterPro" id="IPR000172">
    <property type="entry name" value="GMC_OxRdtase_N"/>
</dbReference>
<dbReference type="EMBL" id="BMHI01000006">
    <property type="protein sequence ID" value="GGB43073.1"/>
    <property type="molecule type" value="Genomic_DNA"/>
</dbReference>
<dbReference type="RefSeq" id="WP_188838601.1">
    <property type="nucleotide sequence ID" value="NZ_BMHI01000006.1"/>
</dbReference>
<dbReference type="SUPFAM" id="SSF54373">
    <property type="entry name" value="FAD-linked reductases, C-terminal domain"/>
    <property type="match status" value="1"/>
</dbReference>
<dbReference type="GO" id="GO:0019285">
    <property type="term" value="P:glycine betaine biosynthetic process from choline"/>
    <property type="evidence" value="ECO:0007669"/>
    <property type="project" value="UniProtKB-UniRule"/>
</dbReference>
<dbReference type="GO" id="GO:0016020">
    <property type="term" value="C:membrane"/>
    <property type="evidence" value="ECO:0007669"/>
    <property type="project" value="TreeGrafter"/>
</dbReference>
<keyword evidence="3 8" id="KW-0285">Flavoprotein</keyword>
<evidence type="ECO:0000256" key="3">
    <source>
        <dbReference type="ARBA" id="ARBA00022630"/>
    </source>
</evidence>
<feature type="binding site" evidence="7">
    <location>
        <position position="222"/>
    </location>
    <ligand>
        <name>FAD</name>
        <dbReference type="ChEBI" id="CHEBI:57692"/>
    </ligand>
</feature>
<evidence type="ECO:0000256" key="4">
    <source>
        <dbReference type="ARBA" id="ARBA00022827"/>
    </source>
</evidence>
<sequence length="580" mass="63253">MKQSYDYVIVGGGSAGSALANRLSADESTSVLVLEAGRSDFVFDPLIHMPAALMFPAGNPLYDWAYETEPEPFMNGRRVAHARGKVLGGSSSINGMIFQRGNPGDYDKWATFDGMQDWDYAHCLPYFKRMESCMAGADTWRGGSGPLKMERGPASSPLFQAFFEATEQAGYPRTDDVNGYRQEGFAPFDRNVFHGSRMSASRSYLWPVRGRPNLDIATLATVTGLRWQGDRVTGVDFVRAGRRRHTVQAGEVILCGGAFNSPQLLQLAGVGDPETLRSAGVTPRVELPGVGENLQDHLEVYLQHSCVQPVSIAPWLKKWKAPYIGAEWLFNRGVGTSNHFEGGGFIRTNDEVAYPNLMFHFLPIAVRYDGSAPEGGHGYQVHVGPMNSDVRGHVRIKDADPRHKPAIRFNYLSTERDRQEWVEVIRAARHILAQPAFATFDGGELSPGPSVQTDEEIIDWVAQDAETALHPSCSAKMGTDDQAVVDPASMRVQGTEGLRVVDASVFPTITNGNIFAPVMMVAEKAADLIAGNTPLAPEHAPVYRAGAGMPIHPQGDPRNQAWDAKTAVPSAEQAITGVTR</sequence>
<dbReference type="InterPro" id="IPR012132">
    <property type="entry name" value="GMC_OxRdtase"/>
</dbReference>
<reference evidence="11" key="1">
    <citation type="journal article" date="2014" name="Int. J. Syst. Evol. Microbiol.">
        <title>Complete genome sequence of Corynebacterium casei LMG S-19264T (=DSM 44701T), isolated from a smear-ripened cheese.</title>
        <authorList>
            <consortium name="US DOE Joint Genome Institute (JGI-PGF)"/>
            <person name="Walter F."/>
            <person name="Albersmeier A."/>
            <person name="Kalinowski J."/>
            <person name="Ruckert C."/>
        </authorList>
    </citation>
    <scope>NUCLEOTIDE SEQUENCE</scope>
    <source>
        <strain evidence="11">CGMCC 1.15085</strain>
    </source>
</reference>
<comment type="pathway">
    <text evidence="9">Amine and polyamine biosynthesis; betaine biosynthesis via choline pathway; betaine aldehyde from choline (cytochrome c reductase route): step 1/1.</text>
</comment>